<dbReference type="PANTHER" id="PTHR31323:SF1">
    <property type="entry name" value="MECHANOSENSITIVE ION CHANNEL PROTEIN"/>
    <property type="match status" value="1"/>
</dbReference>
<accession>A0AAD5XX16</accession>
<dbReference type="EMBL" id="JADGJW010000157">
    <property type="protein sequence ID" value="KAJ3222824.1"/>
    <property type="molecule type" value="Genomic_DNA"/>
</dbReference>
<keyword evidence="2" id="KW-1185">Reference proteome</keyword>
<dbReference type="GO" id="GO:0006874">
    <property type="term" value="P:intracellular calcium ion homeostasis"/>
    <property type="evidence" value="ECO:0007669"/>
    <property type="project" value="TreeGrafter"/>
</dbReference>
<proteinExistence type="predicted"/>
<protein>
    <submittedName>
        <fullName evidence="1">Uncharacterized protein</fullName>
    </submittedName>
</protein>
<dbReference type="Proteomes" id="UP001211065">
    <property type="component" value="Unassembled WGS sequence"/>
</dbReference>
<sequence length="165" mass="19349">MGKKDINKYKRFSGAAVTLALQQYELLGCWNKVAALDAYKRFNLTGQQMCEKVYASKTTKKQTGVKITIALDTPYEKIESLKDYLVHYLENEESREFFSDLSYKINDFVSKQALVLNFWITHKSNWQDVGRKNARRNRFMCKLREGLIALGIELTDFRMELQERL</sequence>
<evidence type="ECO:0000313" key="2">
    <source>
        <dbReference type="Proteomes" id="UP001211065"/>
    </source>
</evidence>
<name>A0AAD5XX16_9FUNG</name>
<dbReference type="PANTHER" id="PTHR31323">
    <property type="entry name" value="MECHANOSENSITIVE ION CHANNEL PROTEIN MSY2"/>
    <property type="match status" value="1"/>
</dbReference>
<evidence type="ECO:0000313" key="1">
    <source>
        <dbReference type="EMBL" id="KAJ3222824.1"/>
    </source>
</evidence>
<organism evidence="1 2">
    <name type="scientific">Clydaea vesicula</name>
    <dbReference type="NCBI Taxonomy" id="447962"/>
    <lineage>
        <taxon>Eukaryota</taxon>
        <taxon>Fungi</taxon>
        <taxon>Fungi incertae sedis</taxon>
        <taxon>Chytridiomycota</taxon>
        <taxon>Chytridiomycota incertae sedis</taxon>
        <taxon>Chytridiomycetes</taxon>
        <taxon>Lobulomycetales</taxon>
        <taxon>Lobulomycetaceae</taxon>
        <taxon>Clydaea</taxon>
    </lineage>
</organism>
<comment type="caution">
    <text evidence="1">The sequence shown here is derived from an EMBL/GenBank/DDBJ whole genome shotgun (WGS) entry which is preliminary data.</text>
</comment>
<dbReference type="GO" id="GO:0005262">
    <property type="term" value="F:calcium channel activity"/>
    <property type="evidence" value="ECO:0007669"/>
    <property type="project" value="TreeGrafter"/>
</dbReference>
<dbReference type="AlphaFoldDB" id="A0AAD5XX16"/>
<reference evidence="1" key="1">
    <citation type="submission" date="2020-05" db="EMBL/GenBank/DDBJ databases">
        <title>Phylogenomic resolution of chytrid fungi.</title>
        <authorList>
            <person name="Stajich J.E."/>
            <person name="Amses K."/>
            <person name="Simmons R."/>
            <person name="Seto K."/>
            <person name="Myers J."/>
            <person name="Bonds A."/>
            <person name="Quandt C.A."/>
            <person name="Barry K."/>
            <person name="Liu P."/>
            <person name="Grigoriev I."/>
            <person name="Longcore J.E."/>
            <person name="James T.Y."/>
        </authorList>
    </citation>
    <scope>NUCLEOTIDE SEQUENCE</scope>
    <source>
        <strain evidence="1">JEL0476</strain>
    </source>
</reference>
<gene>
    <name evidence="1" type="ORF">HK099_001840</name>
</gene>